<dbReference type="PANTHER" id="PTHR43161:SF9">
    <property type="entry name" value="SORBITOL DEHYDROGENASE"/>
    <property type="match status" value="1"/>
</dbReference>
<dbReference type="GO" id="GO:0008270">
    <property type="term" value="F:zinc ion binding"/>
    <property type="evidence" value="ECO:0007669"/>
    <property type="project" value="InterPro"/>
</dbReference>
<dbReference type="InterPro" id="IPR011032">
    <property type="entry name" value="GroES-like_sf"/>
</dbReference>
<dbReference type="Proteomes" id="UP000613840">
    <property type="component" value="Unassembled WGS sequence"/>
</dbReference>
<dbReference type="InterPro" id="IPR002328">
    <property type="entry name" value="ADH_Zn_CS"/>
</dbReference>
<dbReference type="Pfam" id="PF08240">
    <property type="entry name" value="ADH_N"/>
    <property type="match status" value="1"/>
</dbReference>
<keyword evidence="9" id="KW-1185">Reference proteome</keyword>
<keyword evidence="5" id="KW-0560">Oxidoreductase</keyword>
<dbReference type="SMART" id="SM00829">
    <property type="entry name" value="PKS_ER"/>
    <property type="match status" value="1"/>
</dbReference>
<evidence type="ECO:0000256" key="5">
    <source>
        <dbReference type="ARBA" id="ARBA00023002"/>
    </source>
</evidence>
<dbReference type="GO" id="GO:0016491">
    <property type="term" value="F:oxidoreductase activity"/>
    <property type="evidence" value="ECO:0007669"/>
    <property type="project" value="UniProtKB-KW"/>
</dbReference>
<dbReference type="EMBL" id="BMMZ01000011">
    <property type="protein sequence ID" value="GGL75455.1"/>
    <property type="molecule type" value="Genomic_DNA"/>
</dbReference>
<dbReference type="Gene3D" id="3.90.180.10">
    <property type="entry name" value="Medium-chain alcohol dehydrogenases, catalytic domain"/>
    <property type="match status" value="1"/>
</dbReference>
<dbReference type="PANTHER" id="PTHR43161">
    <property type="entry name" value="SORBITOL DEHYDROGENASE"/>
    <property type="match status" value="1"/>
</dbReference>
<proteinExistence type="inferred from homology"/>
<sequence length="351" mass="36221">MASMLACVIRGAEQLAVEERAVPEPGAGEVGIDIVYGGVCGSDLHYYHDGAAGEFVIREPLVVGHEVVGRVAVLGDGVTGVEVGQPVAVHPAQVCGHCQECTSGRPQLCASSRYLGSAAHFPHIQGGFTQRLVVGADRAVPLPAGMSLRRAALSEPFSVAYHAVKRAGDLSGRTVLVTGAGPIGALAVAAARQAGAGTIYVSDLTDHALAQAKLMGADVLLRADRPDDAAWPEQVDVAIEASGSGPGLNSCIRTVRRAGTVVQVGILPRGLTAILGNALVNKELQVLGSWRFHTEFAEAIGLLADTIDPEPLISHEFPLEQAQAAFDTASDRTTACKVLLRIGDPDAGAGA</sequence>
<dbReference type="InterPro" id="IPR013154">
    <property type="entry name" value="ADH-like_N"/>
</dbReference>
<gene>
    <name evidence="8" type="ORF">GCM10011575_37110</name>
</gene>
<dbReference type="Pfam" id="PF00107">
    <property type="entry name" value="ADH_zinc_N"/>
    <property type="match status" value="1"/>
</dbReference>
<feature type="domain" description="Enoyl reductase (ER)" evidence="7">
    <location>
        <begin position="11"/>
        <end position="340"/>
    </location>
</feature>
<dbReference type="InterPro" id="IPR036291">
    <property type="entry name" value="NAD(P)-bd_dom_sf"/>
</dbReference>
<evidence type="ECO:0000256" key="2">
    <source>
        <dbReference type="ARBA" id="ARBA00008072"/>
    </source>
</evidence>
<reference evidence="8" key="1">
    <citation type="journal article" date="2014" name="Int. J. Syst. Evol. Microbiol.">
        <title>Complete genome sequence of Corynebacterium casei LMG S-19264T (=DSM 44701T), isolated from a smear-ripened cheese.</title>
        <authorList>
            <consortium name="US DOE Joint Genome Institute (JGI-PGF)"/>
            <person name="Walter F."/>
            <person name="Albersmeier A."/>
            <person name="Kalinowski J."/>
            <person name="Ruckert C."/>
        </authorList>
    </citation>
    <scope>NUCLEOTIDE SEQUENCE</scope>
    <source>
        <strain evidence="8">CGMCC 4.7306</strain>
    </source>
</reference>
<dbReference type="PROSITE" id="PS00059">
    <property type="entry name" value="ADH_ZINC"/>
    <property type="match status" value="1"/>
</dbReference>
<comment type="caution">
    <text evidence="8">The sequence shown here is derived from an EMBL/GenBank/DDBJ whole genome shotgun (WGS) entry which is preliminary data.</text>
</comment>
<dbReference type="InterPro" id="IPR020843">
    <property type="entry name" value="ER"/>
</dbReference>
<reference evidence="8" key="2">
    <citation type="submission" date="2020-09" db="EMBL/GenBank/DDBJ databases">
        <authorList>
            <person name="Sun Q."/>
            <person name="Zhou Y."/>
        </authorList>
    </citation>
    <scope>NUCLEOTIDE SEQUENCE</scope>
    <source>
        <strain evidence="8">CGMCC 4.7306</strain>
    </source>
</reference>
<evidence type="ECO:0000256" key="3">
    <source>
        <dbReference type="ARBA" id="ARBA00022723"/>
    </source>
</evidence>
<dbReference type="CDD" id="cd08232">
    <property type="entry name" value="idonate-5-DH"/>
    <property type="match status" value="1"/>
</dbReference>
<keyword evidence="4 6" id="KW-0862">Zinc</keyword>
<organism evidence="8 9">
    <name type="scientific">Microlunatus endophyticus</name>
    <dbReference type="NCBI Taxonomy" id="1716077"/>
    <lineage>
        <taxon>Bacteria</taxon>
        <taxon>Bacillati</taxon>
        <taxon>Actinomycetota</taxon>
        <taxon>Actinomycetes</taxon>
        <taxon>Propionibacteriales</taxon>
        <taxon>Propionibacteriaceae</taxon>
        <taxon>Microlunatus</taxon>
    </lineage>
</organism>
<comment type="similarity">
    <text evidence="2 6">Belongs to the zinc-containing alcohol dehydrogenase family.</text>
</comment>
<name>A0A917SGB1_9ACTN</name>
<keyword evidence="3 6" id="KW-0479">Metal-binding</keyword>
<dbReference type="Gene3D" id="3.40.50.720">
    <property type="entry name" value="NAD(P)-binding Rossmann-like Domain"/>
    <property type="match status" value="1"/>
</dbReference>
<protein>
    <submittedName>
        <fullName evidence="8">L-idonate 5-dehydrogenase</fullName>
    </submittedName>
</protein>
<dbReference type="InterPro" id="IPR013149">
    <property type="entry name" value="ADH-like_C"/>
</dbReference>
<accession>A0A917SGB1</accession>
<evidence type="ECO:0000256" key="4">
    <source>
        <dbReference type="ARBA" id="ARBA00022833"/>
    </source>
</evidence>
<dbReference type="SUPFAM" id="SSF50129">
    <property type="entry name" value="GroES-like"/>
    <property type="match status" value="1"/>
</dbReference>
<dbReference type="AlphaFoldDB" id="A0A917SGB1"/>
<evidence type="ECO:0000256" key="1">
    <source>
        <dbReference type="ARBA" id="ARBA00001947"/>
    </source>
</evidence>
<dbReference type="SUPFAM" id="SSF51735">
    <property type="entry name" value="NAD(P)-binding Rossmann-fold domains"/>
    <property type="match status" value="1"/>
</dbReference>
<evidence type="ECO:0000256" key="6">
    <source>
        <dbReference type="RuleBase" id="RU361277"/>
    </source>
</evidence>
<evidence type="ECO:0000313" key="9">
    <source>
        <dbReference type="Proteomes" id="UP000613840"/>
    </source>
</evidence>
<evidence type="ECO:0000313" key="8">
    <source>
        <dbReference type="EMBL" id="GGL75455.1"/>
    </source>
</evidence>
<comment type="cofactor">
    <cofactor evidence="1 6">
        <name>Zn(2+)</name>
        <dbReference type="ChEBI" id="CHEBI:29105"/>
    </cofactor>
</comment>
<evidence type="ECO:0000259" key="7">
    <source>
        <dbReference type="SMART" id="SM00829"/>
    </source>
</evidence>